<evidence type="ECO:0000256" key="2">
    <source>
        <dbReference type="SAM" id="SignalP"/>
    </source>
</evidence>
<gene>
    <name evidence="3" type="ORF">F5878DRAFT_724219</name>
</gene>
<comment type="caution">
    <text evidence="3">The sequence shown here is derived from an EMBL/GenBank/DDBJ whole genome shotgun (WGS) entry which is preliminary data.</text>
</comment>
<evidence type="ECO:0000256" key="1">
    <source>
        <dbReference type="SAM" id="MobiDB-lite"/>
    </source>
</evidence>
<protein>
    <submittedName>
        <fullName evidence="3">Uncharacterized protein</fullName>
    </submittedName>
</protein>
<sequence>MVHSRPVLIFVALGAASIAAAAPLRLAPNVEPASQEAASCAHFDRDTPESVNPHDCSEIELNVSSGEHYVLDMGSFSSRCDPSGINLLLPFGSPLSQDDDTSVLSIESRAPHPYGPFHSPSSQERADADDTASVPGIASRALHPSGPFVSASSQERADADDTASVPGIASRALHPSGQLESFRRSFGVLSSRTSHAPDAHPLLRNRAETDIAGADDPDPPATLRISVPLQPISVFSTSSPSEAASAHHSLDHEVIATPSIASHVHDSSSPVHSSATSIDHVFDPNIDIASAHTIESRSPNPHAHGPPVASGDMGAYQIVIGLPMGKNIPAATMRDSIKSKCASYEKDLMATNWNRFQETDSGMTWLGVDQFLPQMRPMIDREPIKFEIMADIILARLDPVSTCSPLRVYEELTKWNSFQYQQDTKTSKNRRELSAKETGKLLSRLRTRIDLMRKQPIDFPILLGLVDKDIGGTKADQEAFRIMSRIVTNDDAASLRAADGDLETFIKNRSPCAQRYQIEVEKLPSDVADALQDWFKRLLKANEDFKRNVPATDAA</sequence>
<keyword evidence="4" id="KW-1185">Reference proteome</keyword>
<organism evidence="3 4">
    <name type="scientific">Lentinula raphanica</name>
    <dbReference type="NCBI Taxonomy" id="153919"/>
    <lineage>
        <taxon>Eukaryota</taxon>
        <taxon>Fungi</taxon>
        <taxon>Dikarya</taxon>
        <taxon>Basidiomycota</taxon>
        <taxon>Agaricomycotina</taxon>
        <taxon>Agaricomycetes</taxon>
        <taxon>Agaricomycetidae</taxon>
        <taxon>Agaricales</taxon>
        <taxon>Marasmiineae</taxon>
        <taxon>Omphalotaceae</taxon>
        <taxon>Lentinula</taxon>
    </lineage>
</organism>
<dbReference type="Proteomes" id="UP001163846">
    <property type="component" value="Unassembled WGS sequence"/>
</dbReference>
<evidence type="ECO:0000313" key="4">
    <source>
        <dbReference type="Proteomes" id="UP001163846"/>
    </source>
</evidence>
<name>A0AA38UG20_9AGAR</name>
<reference evidence="3" key="1">
    <citation type="submission" date="2022-08" db="EMBL/GenBank/DDBJ databases">
        <authorList>
            <consortium name="DOE Joint Genome Institute"/>
            <person name="Min B."/>
            <person name="Riley R."/>
            <person name="Sierra-Patev S."/>
            <person name="Naranjo-Ortiz M."/>
            <person name="Looney B."/>
            <person name="Konkel Z."/>
            <person name="Slot J.C."/>
            <person name="Sakamoto Y."/>
            <person name="Steenwyk J.L."/>
            <person name="Rokas A."/>
            <person name="Carro J."/>
            <person name="Camarero S."/>
            <person name="Ferreira P."/>
            <person name="Molpeceres G."/>
            <person name="Ruiz-Duenas F.J."/>
            <person name="Serrano A."/>
            <person name="Henrissat B."/>
            <person name="Drula E."/>
            <person name="Hughes K.W."/>
            <person name="Mata J.L."/>
            <person name="Ishikawa N.K."/>
            <person name="Vargas-Isla R."/>
            <person name="Ushijima S."/>
            <person name="Smith C.A."/>
            <person name="Ahrendt S."/>
            <person name="Andreopoulos W."/>
            <person name="He G."/>
            <person name="Labutti K."/>
            <person name="Lipzen A."/>
            <person name="Ng V."/>
            <person name="Sandor L."/>
            <person name="Barry K."/>
            <person name="Martinez A.T."/>
            <person name="Xiao Y."/>
            <person name="Gibbons J.G."/>
            <person name="Terashima K."/>
            <person name="Hibbett D.S."/>
            <person name="Grigoriev I.V."/>
        </authorList>
    </citation>
    <scope>NUCLEOTIDE SEQUENCE</scope>
    <source>
        <strain evidence="3">TFB9207</strain>
    </source>
</reference>
<proteinExistence type="predicted"/>
<feature type="signal peptide" evidence="2">
    <location>
        <begin position="1"/>
        <end position="21"/>
    </location>
</feature>
<evidence type="ECO:0000313" key="3">
    <source>
        <dbReference type="EMBL" id="KAJ3839835.1"/>
    </source>
</evidence>
<accession>A0AA38UG20</accession>
<feature type="chain" id="PRO_5041297208" evidence="2">
    <location>
        <begin position="22"/>
        <end position="555"/>
    </location>
</feature>
<feature type="region of interest" description="Disordered" evidence="1">
    <location>
        <begin position="107"/>
        <end position="172"/>
    </location>
</feature>
<keyword evidence="2" id="KW-0732">Signal</keyword>
<dbReference type="AlphaFoldDB" id="A0AA38UG20"/>
<dbReference type="EMBL" id="MU806107">
    <property type="protein sequence ID" value="KAJ3839835.1"/>
    <property type="molecule type" value="Genomic_DNA"/>
</dbReference>